<evidence type="ECO:0000313" key="3">
    <source>
        <dbReference type="Proteomes" id="UP000001542"/>
    </source>
</evidence>
<dbReference type="Pfam" id="PF00071">
    <property type="entry name" value="Ras"/>
    <property type="match status" value="1"/>
</dbReference>
<dbReference type="FunFam" id="3.40.50.300:FF:001462">
    <property type="entry name" value="Small GTP-binding protein, putative"/>
    <property type="match status" value="1"/>
</dbReference>
<dbReference type="GO" id="GO:0003924">
    <property type="term" value="F:GTPase activity"/>
    <property type="evidence" value="ECO:0000318"/>
    <property type="project" value="GO_Central"/>
</dbReference>
<dbReference type="AlphaFoldDB" id="A2G8R9"/>
<dbReference type="GO" id="GO:0006887">
    <property type="term" value="P:exocytosis"/>
    <property type="evidence" value="ECO:0000318"/>
    <property type="project" value="GO_Central"/>
</dbReference>
<dbReference type="VEuPathDB" id="TrichDB:TVAGG3_0663500"/>
<dbReference type="SMART" id="SM00176">
    <property type="entry name" value="RAN"/>
    <property type="match status" value="1"/>
</dbReference>
<dbReference type="NCBIfam" id="TIGR00231">
    <property type="entry name" value="small_GTP"/>
    <property type="match status" value="1"/>
</dbReference>
<proteinExistence type="predicted"/>
<dbReference type="Gene3D" id="3.40.50.300">
    <property type="entry name" value="P-loop containing nucleotide triphosphate hydrolases"/>
    <property type="match status" value="1"/>
</dbReference>
<dbReference type="RefSeq" id="XP_001299375.1">
    <property type="nucleotide sequence ID" value="XM_001299374.1"/>
</dbReference>
<dbReference type="OMA" id="HTGANID"/>
<dbReference type="InterPro" id="IPR027417">
    <property type="entry name" value="P-loop_NTPase"/>
</dbReference>
<dbReference type="eggNOG" id="KOG0087">
    <property type="taxonomic scope" value="Eukaryota"/>
</dbReference>
<accession>A2G8R9</accession>
<dbReference type="CDD" id="cd00154">
    <property type="entry name" value="Rab"/>
    <property type="match status" value="1"/>
</dbReference>
<dbReference type="GO" id="GO:0016020">
    <property type="term" value="C:membrane"/>
    <property type="evidence" value="ECO:0000318"/>
    <property type="project" value="GO_Central"/>
</dbReference>
<protein>
    <submittedName>
        <fullName evidence="2">Ras family protein</fullName>
    </submittedName>
</protein>
<dbReference type="PROSITE" id="PS51419">
    <property type="entry name" value="RAB"/>
    <property type="match status" value="1"/>
</dbReference>
<dbReference type="PROSITE" id="PS51421">
    <property type="entry name" value="RAS"/>
    <property type="match status" value="1"/>
</dbReference>
<dbReference type="EMBL" id="DS114648">
    <property type="protein sequence ID" value="EAX86445.1"/>
    <property type="molecule type" value="Genomic_DNA"/>
</dbReference>
<dbReference type="SMART" id="SM00174">
    <property type="entry name" value="RHO"/>
    <property type="match status" value="1"/>
</dbReference>
<dbReference type="GO" id="GO:0005525">
    <property type="term" value="F:GTP binding"/>
    <property type="evidence" value="ECO:0007669"/>
    <property type="project" value="InterPro"/>
</dbReference>
<dbReference type="SUPFAM" id="SSF52540">
    <property type="entry name" value="P-loop containing nucleoside triphosphate hydrolases"/>
    <property type="match status" value="1"/>
</dbReference>
<evidence type="ECO:0000256" key="1">
    <source>
        <dbReference type="ARBA" id="ARBA00022741"/>
    </source>
</evidence>
<dbReference type="OrthoDB" id="63533at2759"/>
<dbReference type="PRINTS" id="PR00449">
    <property type="entry name" value="RASTRNSFRMNG"/>
</dbReference>
<reference evidence="2" key="1">
    <citation type="submission" date="2006-10" db="EMBL/GenBank/DDBJ databases">
        <authorList>
            <person name="Amadeo P."/>
            <person name="Zhao Q."/>
            <person name="Wortman J."/>
            <person name="Fraser-Liggett C."/>
            <person name="Carlton J."/>
        </authorList>
    </citation>
    <scope>NUCLEOTIDE SEQUENCE</scope>
    <source>
        <strain evidence="2">G3</strain>
    </source>
</reference>
<dbReference type="SMART" id="SM00173">
    <property type="entry name" value="RAS"/>
    <property type="match status" value="1"/>
</dbReference>
<evidence type="ECO:0000313" key="2">
    <source>
        <dbReference type="EMBL" id="EAX86445.1"/>
    </source>
</evidence>
<dbReference type="VEuPathDB" id="TrichDB:TVAG_148790"/>
<dbReference type="PANTHER" id="PTHR47978">
    <property type="match status" value="1"/>
</dbReference>
<dbReference type="SMR" id="A2G8R9"/>
<dbReference type="SMART" id="SM00175">
    <property type="entry name" value="RAB"/>
    <property type="match status" value="1"/>
</dbReference>
<keyword evidence="3" id="KW-1185">Reference proteome</keyword>
<name>A2G8R9_TRIV3</name>
<dbReference type="Proteomes" id="UP000001542">
    <property type="component" value="Unassembled WGS sequence"/>
</dbReference>
<reference evidence="2" key="2">
    <citation type="journal article" date="2007" name="Science">
        <title>Draft genome sequence of the sexually transmitted pathogen Trichomonas vaginalis.</title>
        <authorList>
            <person name="Carlton J.M."/>
            <person name="Hirt R.P."/>
            <person name="Silva J.C."/>
            <person name="Delcher A.L."/>
            <person name="Schatz M."/>
            <person name="Zhao Q."/>
            <person name="Wortman J.R."/>
            <person name="Bidwell S.L."/>
            <person name="Alsmark U.C.M."/>
            <person name="Besteiro S."/>
            <person name="Sicheritz-Ponten T."/>
            <person name="Noel C.J."/>
            <person name="Dacks J.B."/>
            <person name="Foster P.G."/>
            <person name="Simillion C."/>
            <person name="Van de Peer Y."/>
            <person name="Miranda-Saavedra D."/>
            <person name="Barton G.J."/>
            <person name="Westrop G.D."/>
            <person name="Mueller S."/>
            <person name="Dessi D."/>
            <person name="Fiori P.L."/>
            <person name="Ren Q."/>
            <person name="Paulsen I."/>
            <person name="Zhang H."/>
            <person name="Bastida-Corcuera F.D."/>
            <person name="Simoes-Barbosa A."/>
            <person name="Brown M.T."/>
            <person name="Hayes R.D."/>
            <person name="Mukherjee M."/>
            <person name="Okumura C.Y."/>
            <person name="Schneider R."/>
            <person name="Smith A.J."/>
            <person name="Vanacova S."/>
            <person name="Villalvazo M."/>
            <person name="Haas B.J."/>
            <person name="Pertea M."/>
            <person name="Feldblyum T.V."/>
            <person name="Utterback T.R."/>
            <person name="Shu C.L."/>
            <person name="Osoegawa K."/>
            <person name="de Jong P.J."/>
            <person name="Hrdy I."/>
            <person name="Horvathova L."/>
            <person name="Zubacova Z."/>
            <person name="Dolezal P."/>
            <person name="Malik S.B."/>
            <person name="Logsdon J.M. Jr."/>
            <person name="Henze K."/>
            <person name="Gupta A."/>
            <person name="Wang C.C."/>
            <person name="Dunne R.L."/>
            <person name="Upcroft J.A."/>
            <person name="Upcroft P."/>
            <person name="White O."/>
            <person name="Salzberg S.L."/>
            <person name="Tang P."/>
            <person name="Chiu C.-H."/>
            <person name="Lee Y.-S."/>
            <person name="Embley T.M."/>
            <person name="Coombs G.H."/>
            <person name="Mottram J.C."/>
            <person name="Tachezy J."/>
            <person name="Fraser-Liggett C.M."/>
            <person name="Johnson P.J."/>
        </authorList>
    </citation>
    <scope>NUCLEOTIDE SEQUENCE [LARGE SCALE GENOMIC DNA]</scope>
    <source>
        <strain evidence="2">G3</strain>
    </source>
</reference>
<organism evidence="2 3">
    <name type="scientific">Trichomonas vaginalis (strain ATCC PRA-98 / G3)</name>
    <dbReference type="NCBI Taxonomy" id="412133"/>
    <lineage>
        <taxon>Eukaryota</taxon>
        <taxon>Metamonada</taxon>
        <taxon>Parabasalia</taxon>
        <taxon>Trichomonadida</taxon>
        <taxon>Trichomonadidae</taxon>
        <taxon>Trichomonas</taxon>
    </lineage>
</organism>
<dbReference type="STRING" id="5722.A2G8R9"/>
<keyword evidence="1" id="KW-0547">Nucleotide-binding</keyword>
<gene>
    <name evidence="2" type="ORF">TVAG_148790</name>
</gene>
<dbReference type="InterPro" id="IPR005225">
    <property type="entry name" value="Small_GTP-bd"/>
</dbReference>
<sequence length="223" mass="24606">MENQRKYKICLFGDSGVGKTAIVKKWLHLSYTSEQAQPTLGAGCSETDIFIDGQQRHIQVWDTAGEEKYRSMVPIYIRGAVGILLVFSLTDRSSFESVPEWIKAADTDSRPTILLVGNKSDLTAQRAVDYNEIIEFAAQRNIDYIETSAHTGANIDDAFIALLSQVIPKVTEPAQQTTTVLTETKGGGFCDMENVRCSIISLLDGLLSSEILAVKTILILVTW</sequence>
<dbReference type="InParanoid" id="A2G8R9"/>
<dbReference type="KEGG" id="tva:4744092"/>
<dbReference type="InterPro" id="IPR001806">
    <property type="entry name" value="Small_GTPase"/>
</dbReference>